<dbReference type="Proteomes" id="UP000642829">
    <property type="component" value="Unassembled WGS sequence"/>
</dbReference>
<dbReference type="Gene3D" id="1.10.150.130">
    <property type="match status" value="1"/>
</dbReference>
<accession>A0A8J3DMT6</accession>
<evidence type="ECO:0000256" key="1">
    <source>
        <dbReference type="ARBA" id="ARBA00022908"/>
    </source>
</evidence>
<proteinExistence type="predicted"/>
<dbReference type="InterPro" id="IPR011010">
    <property type="entry name" value="DNA_brk_join_enz"/>
</dbReference>
<comment type="caution">
    <text evidence="6">The sequence shown here is derived from an EMBL/GenBank/DDBJ whole genome shotgun (WGS) entry which is preliminary data.</text>
</comment>
<dbReference type="InterPro" id="IPR050090">
    <property type="entry name" value="Tyrosine_recombinase_XerCD"/>
</dbReference>
<dbReference type="PANTHER" id="PTHR30349">
    <property type="entry name" value="PHAGE INTEGRASE-RELATED"/>
    <property type="match status" value="1"/>
</dbReference>
<reference evidence="6" key="1">
    <citation type="journal article" date="2014" name="Int. J. Syst. Evol. Microbiol.">
        <title>Complete genome sequence of Corynebacterium casei LMG S-19264T (=DSM 44701T), isolated from a smear-ripened cheese.</title>
        <authorList>
            <consortium name="US DOE Joint Genome Institute (JGI-PGF)"/>
            <person name="Walter F."/>
            <person name="Albersmeier A."/>
            <person name="Kalinowski J."/>
            <person name="Ruckert C."/>
        </authorList>
    </citation>
    <scope>NUCLEOTIDE SEQUENCE</scope>
    <source>
        <strain evidence="6">KCTC 12870</strain>
    </source>
</reference>
<protein>
    <recommendedName>
        <fullName evidence="5">Core-binding (CB) domain-containing protein</fullName>
    </recommendedName>
</protein>
<dbReference type="PROSITE" id="PS51900">
    <property type="entry name" value="CB"/>
    <property type="match status" value="1"/>
</dbReference>
<dbReference type="InterPro" id="IPR010998">
    <property type="entry name" value="Integrase_recombinase_N"/>
</dbReference>
<evidence type="ECO:0000256" key="3">
    <source>
        <dbReference type="ARBA" id="ARBA00023172"/>
    </source>
</evidence>
<dbReference type="GO" id="GO:0006310">
    <property type="term" value="P:DNA recombination"/>
    <property type="evidence" value="ECO:0007669"/>
    <property type="project" value="UniProtKB-KW"/>
</dbReference>
<name>A0A8J3DMT6_9BACT</name>
<keyword evidence="7" id="KW-1185">Reference proteome</keyword>
<keyword evidence="1" id="KW-0229">DNA integration</keyword>
<organism evidence="6 7">
    <name type="scientific">Cerasicoccus arenae</name>
    <dbReference type="NCBI Taxonomy" id="424488"/>
    <lineage>
        <taxon>Bacteria</taxon>
        <taxon>Pseudomonadati</taxon>
        <taxon>Verrucomicrobiota</taxon>
        <taxon>Opitutia</taxon>
        <taxon>Puniceicoccales</taxon>
        <taxon>Cerasicoccaceae</taxon>
        <taxon>Cerasicoccus</taxon>
    </lineage>
</organism>
<dbReference type="GO" id="GO:0015074">
    <property type="term" value="P:DNA integration"/>
    <property type="evidence" value="ECO:0007669"/>
    <property type="project" value="UniProtKB-KW"/>
</dbReference>
<evidence type="ECO:0000256" key="2">
    <source>
        <dbReference type="ARBA" id="ARBA00023125"/>
    </source>
</evidence>
<gene>
    <name evidence="6" type="ORF">GCM10007047_32490</name>
</gene>
<dbReference type="InterPro" id="IPR044068">
    <property type="entry name" value="CB"/>
</dbReference>
<evidence type="ECO:0000313" key="7">
    <source>
        <dbReference type="Proteomes" id="UP000642829"/>
    </source>
</evidence>
<dbReference type="Gene3D" id="1.10.443.10">
    <property type="entry name" value="Intergrase catalytic core"/>
    <property type="match status" value="1"/>
</dbReference>
<feature type="domain" description="Core-binding (CB)" evidence="5">
    <location>
        <begin position="79"/>
        <end position="160"/>
    </location>
</feature>
<keyword evidence="2 4" id="KW-0238">DNA-binding</keyword>
<keyword evidence="3" id="KW-0233">DNA recombination</keyword>
<reference evidence="6" key="2">
    <citation type="submission" date="2020-09" db="EMBL/GenBank/DDBJ databases">
        <authorList>
            <person name="Sun Q."/>
            <person name="Kim S."/>
        </authorList>
    </citation>
    <scope>NUCLEOTIDE SEQUENCE</scope>
    <source>
        <strain evidence="6">KCTC 12870</strain>
    </source>
</reference>
<sequence>MVKFSRKGFKPYRRYFHDRSSADTDAAEFNKKLFREGSEGVHIGPRERRELQNLLLILKDRGLTINQAAEFIEKNTRKRSSLTWKDAVFSLLEARERQGVSERTSQNLTSRLKNFAEHSGIKLIDDVGAQDLQEYIYRPCSVRNQINDYAAFSNLFNFLLKRGQIEQSPLARVERPRDTAKKRPAIMKADDAAVFMERIAKHRDGLFVPYFALSLFAGLRPSEIADLDREDIRQKTIRVDGGKMKGRARRNVPLLPNLAKWLNSFSGSLCPHRLDSPVFVEARRLCPVTWKEDVCRHSFISYRMAIVEDERQVSREAGNSPDMIYAAYFELVSSAEAKAYFAISP</sequence>
<dbReference type="InterPro" id="IPR013762">
    <property type="entry name" value="Integrase-like_cat_sf"/>
</dbReference>
<dbReference type="RefSeq" id="WP_200163462.1">
    <property type="nucleotide sequence ID" value="NZ_BMXG01000029.1"/>
</dbReference>
<dbReference type="GO" id="GO:0003677">
    <property type="term" value="F:DNA binding"/>
    <property type="evidence" value="ECO:0007669"/>
    <property type="project" value="UniProtKB-UniRule"/>
</dbReference>
<dbReference type="AlphaFoldDB" id="A0A8J3DMT6"/>
<evidence type="ECO:0000313" key="6">
    <source>
        <dbReference type="EMBL" id="GHC12618.1"/>
    </source>
</evidence>
<evidence type="ECO:0000259" key="5">
    <source>
        <dbReference type="PROSITE" id="PS51900"/>
    </source>
</evidence>
<evidence type="ECO:0000256" key="4">
    <source>
        <dbReference type="PROSITE-ProRule" id="PRU01248"/>
    </source>
</evidence>
<dbReference type="SUPFAM" id="SSF56349">
    <property type="entry name" value="DNA breaking-rejoining enzymes"/>
    <property type="match status" value="1"/>
</dbReference>
<dbReference type="EMBL" id="BMXG01000029">
    <property type="protein sequence ID" value="GHC12618.1"/>
    <property type="molecule type" value="Genomic_DNA"/>
</dbReference>